<keyword evidence="2" id="KW-1185">Reference proteome</keyword>
<organism evidence="1 2">
    <name type="scientific">Rhizocola hellebori</name>
    <dbReference type="NCBI Taxonomy" id="1392758"/>
    <lineage>
        <taxon>Bacteria</taxon>
        <taxon>Bacillati</taxon>
        <taxon>Actinomycetota</taxon>
        <taxon>Actinomycetes</taxon>
        <taxon>Micromonosporales</taxon>
        <taxon>Micromonosporaceae</taxon>
        <taxon>Rhizocola</taxon>
    </lineage>
</organism>
<dbReference type="RefSeq" id="WP_203908068.1">
    <property type="nucleotide sequence ID" value="NZ_BONY01000011.1"/>
</dbReference>
<dbReference type="Proteomes" id="UP000612899">
    <property type="component" value="Unassembled WGS sequence"/>
</dbReference>
<proteinExistence type="predicted"/>
<gene>
    <name evidence="1" type="ORF">Rhe02_22450</name>
</gene>
<sequence>MPEALTVLVAMAAVVAVLAAAFAWRARRMGRPPDALTDHMVEVYQVNSAPGEEEMERFMYAQCGEVGCEFLEFADPGAADEEASLRAKVAVHTTKQSPVIQIYV</sequence>
<protein>
    <submittedName>
        <fullName evidence="1">Uncharacterized protein</fullName>
    </submittedName>
</protein>
<name>A0A8J3Q6I5_9ACTN</name>
<evidence type="ECO:0000313" key="2">
    <source>
        <dbReference type="Proteomes" id="UP000612899"/>
    </source>
</evidence>
<comment type="caution">
    <text evidence="1">The sequence shown here is derived from an EMBL/GenBank/DDBJ whole genome shotgun (WGS) entry which is preliminary data.</text>
</comment>
<dbReference type="AlphaFoldDB" id="A0A8J3Q6I5"/>
<accession>A0A8J3Q6I5</accession>
<evidence type="ECO:0000313" key="1">
    <source>
        <dbReference type="EMBL" id="GIH04178.1"/>
    </source>
</evidence>
<reference evidence="1" key="1">
    <citation type="submission" date="2021-01" db="EMBL/GenBank/DDBJ databases">
        <title>Whole genome shotgun sequence of Rhizocola hellebori NBRC 109834.</title>
        <authorList>
            <person name="Komaki H."/>
            <person name="Tamura T."/>
        </authorList>
    </citation>
    <scope>NUCLEOTIDE SEQUENCE</scope>
    <source>
        <strain evidence="1">NBRC 109834</strain>
    </source>
</reference>
<dbReference type="EMBL" id="BONY01000011">
    <property type="protein sequence ID" value="GIH04178.1"/>
    <property type="molecule type" value="Genomic_DNA"/>
</dbReference>